<evidence type="ECO:0000256" key="1">
    <source>
        <dbReference type="ARBA" id="ARBA00009913"/>
    </source>
</evidence>
<dbReference type="Pfam" id="PF02796">
    <property type="entry name" value="HTH_7"/>
    <property type="match status" value="1"/>
</dbReference>
<feature type="domain" description="Resolvase/invertase-type recombinase catalytic" evidence="6">
    <location>
        <begin position="8"/>
        <end position="140"/>
    </location>
</feature>
<evidence type="ECO:0000313" key="7">
    <source>
        <dbReference type="EMBL" id="MBE1514293.1"/>
    </source>
</evidence>
<evidence type="ECO:0000313" key="8">
    <source>
        <dbReference type="Proteomes" id="UP000636579"/>
    </source>
</evidence>
<sequence>MSSSATGQIIGYVRVSTADQNPARQIDALGTVDKTFTDELSGKNRDRPELTEMIDYARAGDTVRVKSPDRLSRSTIDLLNIIKELKAKGVAVEFVDNPQLNTDDKMGSFMITILAAVAEMERATIRERQAEGILLAKERGVYDRGPKLTKEQISEARERIDLGVPKAAVARDLGVSRSTLYAALAGTGRYEQVGDAPQTATTE</sequence>
<dbReference type="InterPro" id="IPR006119">
    <property type="entry name" value="Resolv_N"/>
</dbReference>
<dbReference type="InterPro" id="IPR006120">
    <property type="entry name" value="Resolvase_HTH_dom"/>
</dbReference>
<dbReference type="Gene3D" id="1.10.10.60">
    <property type="entry name" value="Homeodomain-like"/>
    <property type="match status" value="1"/>
</dbReference>
<dbReference type="EMBL" id="JADBEE010000001">
    <property type="protein sequence ID" value="MBE1514293.1"/>
    <property type="molecule type" value="Genomic_DNA"/>
</dbReference>
<evidence type="ECO:0000256" key="4">
    <source>
        <dbReference type="ARBA" id="ARBA00023172"/>
    </source>
</evidence>
<comment type="caution">
    <text evidence="7">The sequence shown here is derived from an EMBL/GenBank/DDBJ whole genome shotgun (WGS) entry which is preliminary data.</text>
</comment>
<dbReference type="InterPro" id="IPR050639">
    <property type="entry name" value="SSR_resolvase"/>
</dbReference>
<accession>A0ABR9J5M1</accession>
<dbReference type="PROSITE" id="PS00397">
    <property type="entry name" value="RECOMBINASES_1"/>
    <property type="match status" value="1"/>
</dbReference>
<dbReference type="Pfam" id="PF00239">
    <property type="entry name" value="Resolvase"/>
    <property type="match status" value="1"/>
</dbReference>
<dbReference type="PROSITE" id="PS51736">
    <property type="entry name" value="RECOMBINASES_3"/>
    <property type="match status" value="1"/>
</dbReference>
<comment type="similarity">
    <text evidence="1">Belongs to the site-specific recombinase resolvase family.</text>
</comment>
<name>A0ABR9J5M1_9MICC</name>
<proteinExistence type="inferred from homology"/>
<dbReference type="CDD" id="cd03768">
    <property type="entry name" value="SR_ResInv"/>
    <property type="match status" value="1"/>
</dbReference>
<dbReference type="PANTHER" id="PTHR30461:SF26">
    <property type="entry name" value="RESOLVASE HOMOLOG YNEB"/>
    <property type="match status" value="1"/>
</dbReference>
<dbReference type="CDD" id="cd00569">
    <property type="entry name" value="HTH_Hin_like"/>
    <property type="match status" value="1"/>
</dbReference>
<dbReference type="SMART" id="SM00857">
    <property type="entry name" value="Resolvase"/>
    <property type="match status" value="1"/>
</dbReference>
<keyword evidence="3" id="KW-0238">DNA-binding</keyword>
<keyword evidence="2" id="KW-0229">DNA integration</keyword>
<evidence type="ECO:0000256" key="3">
    <source>
        <dbReference type="ARBA" id="ARBA00023125"/>
    </source>
</evidence>
<evidence type="ECO:0000256" key="5">
    <source>
        <dbReference type="PROSITE-ProRule" id="PRU10137"/>
    </source>
</evidence>
<reference evidence="7 8" key="1">
    <citation type="submission" date="2020-10" db="EMBL/GenBank/DDBJ databases">
        <title>Sequencing the genomes of 1000 actinobacteria strains.</title>
        <authorList>
            <person name="Klenk H.-P."/>
        </authorList>
    </citation>
    <scope>NUCLEOTIDE SEQUENCE [LARGE SCALE GENOMIC DNA]</scope>
    <source>
        <strain evidence="7 8">DSM 15474</strain>
    </source>
</reference>
<keyword evidence="8" id="KW-1185">Reference proteome</keyword>
<dbReference type="SUPFAM" id="SSF53041">
    <property type="entry name" value="Resolvase-like"/>
    <property type="match status" value="1"/>
</dbReference>
<dbReference type="SUPFAM" id="SSF46689">
    <property type="entry name" value="Homeodomain-like"/>
    <property type="match status" value="1"/>
</dbReference>
<organism evidence="7 8">
    <name type="scientific">Nesterenkonia halotolerans</name>
    <dbReference type="NCBI Taxonomy" id="225325"/>
    <lineage>
        <taxon>Bacteria</taxon>
        <taxon>Bacillati</taxon>
        <taxon>Actinomycetota</taxon>
        <taxon>Actinomycetes</taxon>
        <taxon>Micrococcales</taxon>
        <taxon>Micrococcaceae</taxon>
        <taxon>Nesterenkonia</taxon>
    </lineage>
</organism>
<dbReference type="InterPro" id="IPR006118">
    <property type="entry name" value="Recombinase_CS"/>
</dbReference>
<gene>
    <name evidence="7" type="ORF">H4W26_001048</name>
</gene>
<evidence type="ECO:0000256" key="2">
    <source>
        <dbReference type="ARBA" id="ARBA00022908"/>
    </source>
</evidence>
<dbReference type="RefSeq" id="WP_192591060.1">
    <property type="nucleotide sequence ID" value="NZ_JADBEE010000001.1"/>
</dbReference>
<dbReference type="InterPro" id="IPR009057">
    <property type="entry name" value="Homeodomain-like_sf"/>
</dbReference>
<keyword evidence="4" id="KW-0233">DNA recombination</keyword>
<dbReference type="PANTHER" id="PTHR30461">
    <property type="entry name" value="DNA-INVERTASE FROM LAMBDOID PROPHAGE"/>
    <property type="match status" value="1"/>
</dbReference>
<protein>
    <submittedName>
        <fullName evidence="7">DNA invertase Pin-like site-specific DNA recombinase</fullName>
    </submittedName>
</protein>
<dbReference type="InterPro" id="IPR036162">
    <property type="entry name" value="Resolvase-like_N_sf"/>
</dbReference>
<dbReference type="Proteomes" id="UP000636579">
    <property type="component" value="Unassembled WGS sequence"/>
</dbReference>
<feature type="active site" description="O-(5'-phospho-DNA)-serine intermediate" evidence="5">
    <location>
        <position position="16"/>
    </location>
</feature>
<evidence type="ECO:0000259" key="6">
    <source>
        <dbReference type="PROSITE" id="PS51736"/>
    </source>
</evidence>
<dbReference type="Gene3D" id="3.40.50.1390">
    <property type="entry name" value="Resolvase, N-terminal catalytic domain"/>
    <property type="match status" value="1"/>
</dbReference>